<dbReference type="InterPro" id="IPR007865">
    <property type="entry name" value="Aminopep_P_N"/>
</dbReference>
<evidence type="ECO:0000256" key="2">
    <source>
        <dbReference type="ARBA" id="ARBA00008766"/>
    </source>
</evidence>
<comment type="cofactor">
    <cofactor evidence="1">
        <name>Mn(2+)</name>
        <dbReference type="ChEBI" id="CHEBI:29035"/>
    </cofactor>
</comment>
<dbReference type="AlphaFoldDB" id="A0A067QDG2"/>
<evidence type="ECO:0000256" key="5">
    <source>
        <dbReference type="ARBA" id="ARBA00023211"/>
    </source>
</evidence>
<organism evidence="8 9">
    <name type="scientific">Jaapia argillacea MUCL 33604</name>
    <dbReference type="NCBI Taxonomy" id="933084"/>
    <lineage>
        <taxon>Eukaryota</taxon>
        <taxon>Fungi</taxon>
        <taxon>Dikarya</taxon>
        <taxon>Basidiomycota</taxon>
        <taxon>Agaricomycotina</taxon>
        <taxon>Agaricomycetes</taxon>
        <taxon>Agaricomycetidae</taxon>
        <taxon>Jaapiales</taxon>
        <taxon>Jaapiaceae</taxon>
        <taxon>Jaapia</taxon>
    </lineage>
</organism>
<dbReference type="InterPro" id="IPR000994">
    <property type="entry name" value="Pept_M24"/>
</dbReference>
<dbReference type="InterPro" id="IPR036005">
    <property type="entry name" value="Creatinase/aminopeptidase-like"/>
</dbReference>
<sequence length="554" mass="60521">MSLRSLSVIPKRLPLVARVARTRHRRYATEAPEQPPKPSEFGQPVFQSHPHLVLPNELTPGIPAEEYERRRKELMDALPDGSLVVAVAAPVKYMSGQIFYKYRQYSDFWYLSGFEEPESAFILGPSLPLPPQTPTNTHPEKSPSTPRGYTFHLFSSGKDSSREKWEGARSSHSAIPSLFNASSAYPLASFAPTLKSLLASSSGHVYLSPPPPHNTSSRRSLSSRSPSLASALKSSKNLLAYLSSPLEKSKGEFDTVLEVITGSGGARDRTRDLGPEVGKLRNVKSIWEVGVMKRAAEISGRAHAKTMRFAAPNMPESSLAAHFEYMCALEGSQRPAYVPVVASGANALIIHYTSNNHLVREGEMLLVDAGCEYNGYASDITRTYPLSKFTQAQADLYSAILSVQKSLVASCSQKEGLSLNELHRRSVEGLRGELGRLGFNLGGKNSRGGNAGYGDLERVLYPHHLSHPIGIDLHESTHFDRNAPLKAGNVITIEPGIYVPPSPIFPKHFHNMGIRIEDEVLVGEDSPTVLTASAPKEIVDVEGACQGLLGFEPY</sequence>
<evidence type="ECO:0000256" key="6">
    <source>
        <dbReference type="SAM" id="MobiDB-lite"/>
    </source>
</evidence>
<evidence type="ECO:0000256" key="4">
    <source>
        <dbReference type="ARBA" id="ARBA00022801"/>
    </source>
</evidence>
<feature type="region of interest" description="Disordered" evidence="6">
    <location>
        <begin position="26"/>
        <end position="46"/>
    </location>
</feature>
<feature type="domain" description="Aminopeptidase P N-terminal" evidence="7">
    <location>
        <begin position="62"/>
        <end position="215"/>
    </location>
</feature>
<evidence type="ECO:0000256" key="3">
    <source>
        <dbReference type="ARBA" id="ARBA00022723"/>
    </source>
</evidence>
<keyword evidence="9" id="KW-1185">Reference proteome</keyword>
<dbReference type="STRING" id="933084.A0A067QDG2"/>
<dbReference type="OrthoDB" id="4215474at2759"/>
<dbReference type="SUPFAM" id="SSF53092">
    <property type="entry name" value="Creatinase/prolidase N-terminal domain"/>
    <property type="match status" value="1"/>
</dbReference>
<feature type="compositionally biased region" description="Polar residues" evidence="6">
    <location>
        <begin position="134"/>
        <end position="147"/>
    </location>
</feature>
<dbReference type="Proteomes" id="UP000027265">
    <property type="component" value="Unassembled WGS sequence"/>
</dbReference>
<dbReference type="GO" id="GO:0070006">
    <property type="term" value="F:metalloaminopeptidase activity"/>
    <property type="evidence" value="ECO:0007669"/>
    <property type="project" value="InterPro"/>
</dbReference>
<dbReference type="Gene3D" id="3.40.350.10">
    <property type="entry name" value="Creatinase/prolidase N-terminal domain"/>
    <property type="match status" value="1"/>
</dbReference>
<feature type="region of interest" description="Disordered" evidence="6">
    <location>
        <begin position="126"/>
        <end position="148"/>
    </location>
</feature>
<dbReference type="PANTHER" id="PTHR43226">
    <property type="entry name" value="XAA-PRO AMINOPEPTIDASE 3"/>
    <property type="match status" value="1"/>
</dbReference>
<dbReference type="Pfam" id="PF00557">
    <property type="entry name" value="Peptidase_M24"/>
    <property type="match status" value="1"/>
</dbReference>
<dbReference type="HOGENOM" id="CLU_017266_1_1_1"/>
<keyword evidence="3" id="KW-0479">Metal-binding</keyword>
<dbReference type="Gene3D" id="3.90.230.10">
    <property type="entry name" value="Creatinase/methionine aminopeptidase superfamily"/>
    <property type="match status" value="1"/>
</dbReference>
<feature type="compositionally biased region" description="Low complexity" evidence="6">
    <location>
        <begin position="217"/>
        <end position="227"/>
    </location>
</feature>
<dbReference type="SUPFAM" id="SSF55920">
    <property type="entry name" value="Creatinase/aminopeptidase"/>
    <property type="match status" value="1"/>
</dbReference>
<dbReference type="GO" id="GO:0030145">
    <property type="term" value="F:manganese ion binding"/>
    <property type="evidence" value="ECO:0007669"/>
    <property type="project" value="InterPro"/>
</dbReference>
<gene>
    <name evidence="8" type="ORF">JAAARDRAFT_202334</name>
</gene>
<evidence type="ECO:0000259" key="7">
    <source>
        <dbReference type="SMART" id="SM01011"/>
    </source>
</evidence>
<evidence type="ECO:0000313" key="9">
    <source>
        <dbReference type="Proteomes" id="UP000027265"/>
    </source>
</evidence>
<keyword evidence="5" id="KW-0464">Manganese</keyword>
<dbReference type="EMBL" id="KL197709">
    <property type="protein sequence ID" value="KDQ65103.1"/>
    <property type="molecule type" value="Genomic_DNA"/>
</dbReference>
<comment type="similarity">
    <text evidence="2">Belongs to the peptidase M24B family.</text>
</comment>
<dbReference type="InParanoid" id="A0A067QDG2"/>
<name>A0A067QDG2_9AGAM</name>
<evidence type="ECO:0000313" key="8">
    <source>
        <dbReference type="EMBL" id="KDQ65103.1"/>
    </source>
</evidence>
<reference evidence="9" key="1">
    <citation type="journal article" date="2014" name="Proc. Natl. Acad. Sci. U.S.A.">
        <title>Extensive sampling of basidiomycete genomes demonstrates inadequacy of the white-rot/brown-rot paradigm for wood decay fungi.</title>
        <authorList>
            <person name="Riley R."/>
            <person name="Salamov A.A."/>
            <person name="Brown D.W."/>
            <person name="Nagy L.G."/>
            <person name="Floudas D."/>
            <person name="Held B.W."/>
            <person name="Levasseur A."/>
            <person name="Lombard V."/>
            <person name="Morin E."/>
            <person name="Otillar R."/>
            <person name="Lindquist E.A."/>
            <person name="Sun H."/>
            <person name="LaButti K.M."/>
            <person name="Schmutz J."/>
            <person name="Jabbour D."/>
            <person name="Luo H."/>
            <person name="Baker S.E."/>
            <person name="Pisabarro A.G."/>
            <person name="Walton J.D."/>
            <person name="Blanchette R.A."/>
            <person name="Henrissat B."/>
            <person name="Martin F."/>
            <person name="Cullen D."/>
            <person name="Hibbett D.S."/>
            <person name="Grigoriev I.V."/>
        </authorList>
    </citation>
    <scope>NUCLEOTIDE SEQUENCE [LARGE SCALE GENOMIC DNA]</scope>
    <source>
        <strain evidence="9">MUCL 33604</strain>
    </source>
</reference>
<feature type="region of interest" description="Disordered" evidence="6">
    <location>
        <begin position="208"/>
        <end position="227"/>
    </location>
</feature>
<dbReference type="Pfam" id="PF05195">
    <property type="entry name" value="AMP_N"/>
    <property type="match status" value="1"/>
</dbReference>
<dbReference type="InterPro" id="IPR052433">
    <property type="entry name" value="X-Pro_dipept-like"/>
</dbReference>
<dbReference type="GO" id="GO:0005739">
    <property type="term" value="C:mitochondrion"/>
    <property type="evidence" value="ECO:0007669"/>
    <property type="project" value="TreeGrafter"/>
</dbReference>
<evidence type="ECO:0000256" key="1">
    <source>
        <dbReference type="ARBA" id="ARBA00001936"/>
    </source>
</evidence>
<protein>
    <recommendedName>
        <fullName evidence="7">Aminopeptidase P N-terminal domain-containing protein</fullName>
    </recommendedName>
</protein>
<dbReference type="FunCoup" id="A0A067QDG2">
    <property type="interactions" value="337"/>
</dbReference>
<dbReference type="PANTHER" id="PTHR43226:SF4">
    <property type="entry name" value="XAA-PRO AMINOPEPTIDASE 3"/>
    <property type="match status" value="1"/>
</dbReference>
<proteinExistence type="inferred from homology"/>
<dbReference type="SMART" id="SM01011">
    <property type="entry name" value="AMP_N"/>
    <property type="match status" value="1"/>
</dbReference>
<keyword evidence="4" id="KW-0378">Hydrolase</keyword>
<dbReference type="InterPro" id="IPR029149">
    <property type="entry name" value="Creatin/AminoP/Spt16_N"/>
</dbReference>
<dbReference type="GO" id="GO:0006508">
    <property type="term" value="P:proteolysis"/>
    <property type="evidence" value="ECO:0007669"/>
    <property type="project" value="TreeGrafter"/>
</dbReference>
<accession>A0A067QDG2</accession>